<protein>
    <submittedName>
        <fullName evidence="1">Uncharacterized protein</fullName>
    </submittedName>
</protein>
<proteinExistence type="predicted"/>
<dbReference type="EMBL" id="KB525914">
    <property type="protein sequence ID" value="EMP36188.1"/>
    <property type="molecule type" value="Genomic_DNA"/>
</dbReference>
<organism evidence="1 2">
    <name type="scientific">Chelonia mydas</name>
    <name type="common">Green sea-turtle</name>
    <name type="synonym">Chelonia agassizi</name>
    <dbReference type="NCBI Taxonomy" id="8469"/>
    <lineage>
        <taxon>Eukaryota</taxon>
        <taxon>Metazoa</taxon>
        <taxon>Chordata</taxon>
        <taxon>Craniata</taxon>
        <taxon>Vertebrata</taxon>
        <taxon>Euteleostomi</taxon>
        <taxon>Archelosauria</taxon>
        <taxon>Testudinata</taxon>
        <taxon>Testudines</taxon>
        <taxon>Cryptodira</taxon>
        <taxon>Durocryptodira</taxon>
        <taxon>Americhelydia</taxon>
        <taxon>Chelonioidea</taxon>
        <taxon>Cheloniidae</taxon>
        <taxon>Chelonia</taxon>
    </lineage>
</organism>
<sequence>MKIKELRQAYQNTREANGRYSSEPQTCCFYDELHAILGGAATSTPTLCFDSNQGVGGNMERLAKIRRRKKRTCDEMFSDLTLSTHTDRAQQNTWRQTISERRKTQYDREERWQAEDDMPLIFRAWCKARGESKPVPPDMAYRSRFSKDIQVPMSYSPIALVNFVLTVLERQKRLVGSDRSSGDRFIASSLDTINRLPSTLP</sequence>
<gene>
    <name evidence="1" type="ORF">UY3_06624</name>
</gene>
<dbReference type="Proteomes" id="UP000031443">
    <property type="component" value="Unassembled WGS sequence"/>
</dbReference>
<keyword evidence="2" id="KW-1185">Reference proteome</keyword>
<name>M7BVS8_CHEMY</name>
<reference evidence="2" key="1">
    <citation type="journal article" date="2013" name="Nat. Genet.">
        <title>The draft genomes of soft-shell turtle and green sea turtle yield insights into the development and evolution of the turtle-specific body plan.</title>
        <authorList>
            <person name="Wang Z."/>
            <person name="Pascual-Anaya J."/>
            <person name="Zadissa A."/>
            <person name="Li W."/>
            <person name="Niimura Y."/>
            <person name="Huang Z."/>
            <person name="Li C."/>
            <person name="White S."/>
            <person name="Xiong Z."/>
            <person name="Fang D."/>
            <person name="Wang B."/>
            <person name="Ming Y."/>
            <person name="Chen Y."/>
            <person name="Zheng Y."/>
            <person name="Kuraku S."/>
            <person name="Pignatelli M."/>
            <person name="Herrero J."/>
            <person name="Beal K."/>
            <person name="Nozawa M."/>
            <person name="Li Q."/>
            <person name="Wang J."/>
            <person name="Zhang H."/>
            <person name="Yu L."/>
            <person name="Shigenobu S."/>
            <person name="Wang J."/>
            <person name="Liu J."/>
            <person name="Flicek P."/>
            <person name="Searle S."/>
            <person name="Wang J."/>
            <person name="Kuratani S."/>
            <person name="Yin Y."/>
            <person name="Aken B."/>
            <person name="Zhang G."/>
            <person name="Irie N."/>
        </authorList>
    </citation>
    <scope>NUCLEOTIDE SEQUENCE [LARGE SCALE GENOMIC DNA]</scope>
</reference>
<dbReference type="AlphaFoldDB" id="M7BVS8"/>
<evidence type="ECO:0000313" key="1">
    <source>
        <dbReference type="EMBL" id="EMP36188.1"/>
    </source>
</evidence>
<evidence type="ECO:0000313" key="2">
    <source>
        <dbReference type="Proteomes" id="UP000031443"/>
    </source>
</evidence>
<accession>M7BVS8</accession>